<feature type="chain" id="PRO_5046207398" evidence="3">
    <location>
        <begin position="20"/>
        <end position="395"/>
    </location>
</feature>
<keyword evidence="6" id="KW-1185">Reference proteome</keyword>
<reference evidence="5 6" key="1">
    <citation type="journal article" date="2015" name="Int. J. Syst. Evol. Microbiol.">
        <title>Winogradskyella litoriviva sp. nov., isolated from coastal seawater.</title>
        <authorList>
            <person name="Nedashkovskaya O.I."/>
            <person name="Kukhlevskiy A.D."/>
            <person name="Zhukova N.V."/>
            <person name="Kim S.J."/>
            <person name="Rhee S.K."/>
            <person name="Mikhailov V.V."/>
        </authorList>
    </citation>
    <scope>NUCLEOTIDE SEQUENCE [LARGE SCALE GENOMIC DNA]</scope>
    <source>
        <strain evidence="5 6">KMM6491</strain>
    </source>
</reference>
<evidence type="ECO:0000313" key="6">
    <source>
        <dbReference type="Proteomes" id="UP000805085"/>
    </source>
</evidence>
<dbReference type="GO" id="GO:0016829">
    <property type="term" value="F:lyase activity"/>
    <property type="evidence" value="ECO:0007669"/>
    <property type="project" value="UniProtKB-KW"/>
</dbReference>
<dbReference type="Proteomes" id="UP000805085">
    <property type="component" value="Unassembled WGS sequence"/>
</dbReference>
<feature type="signal peptide" evidence="3">
    <location>
        <begin position="1"/>
        <end position="19"/>
    </location>
</feature>
<keyword evidence="2 5" id="KW-0456">Lyase</keyword>
<sequence length="395" mass="45553">MIKKIIVLLLISICGCNSAQEASEKLRVIEYQELEHQKSLIKKGDKKAVENYNKLIKQVDKLLNRSVFSVVNKVGVPPSKSKHDYMSIGPYWWPNPETADGLPYIRKDGEINPETRNNYTDFVENENFLRAIRDLSNAYYLSDNISYANRALKLINTWFLDADTKMNPNLNYGQSIPGKNDGRCFGIIEFGGLVEILKCLEVLEDRNQLDDETKKGMESWLSEYADWLQNSELGKEEATRENNHGTHYDIQLLNILLYLNRADEVKNHLSTITKARIFSQIEPDGSQPRELKRTKSFSYSTMNLHGFMELVRIGQKVGIALWNIESEDGRSIKKGYQYMVPYLIKEKEWEHKQITSIKSSEAKLIADLNYVSKTLKDTSFDKALHLLNQKNEVKN</sequence>
<evidence type="ECO:0000256" key="3">
    <source>
        <dbReference type="SAM" id="SignalP"/>
    </source>
</evidence>
<proteinExistence type="predicted"/>
<comment type="caution">
    <text evidence="5">The sequence shown here is derived from an EMBL/GenBank/DDBJ whole genome shotgun (WGS) entry which is preliminary data.</text>
</comment>
<gene>
    <name evidence="5" type="ORF">HNV10_07295</name>
</gene>
<dbReference type="InterPro" id="IPR008397">
    <property type="entry name" value="Alginate_lyase_dom"/>
</dbReference>
<dbReference type="RefSeq" id="WP_173300681.1">
    <property type="nucleotide sequence ID" value="NZ_JABRWQ010000003.1"/>
</dbReference>
<feature type="domain" description="Alginate lyase" evidence="4">
    <location>
        <begin position="73"/>
        <end position="349"/>
    </location>
</feature>
<dbReference type="PROSITE" id="PS51257">
    <property type="entry name" value="PROKAR_LIPOPROTEIN"/>
    <property type="match status" value="1"/>
</dbReference>
<evidence type="ECO:0000256" key="1">
    <source>
        <dbReference type="ARBA" id="ARBA00022729"/>
    </source>
</evidence>
<accession>A0ABX2E3V8</accession>
<dbReference type="InterPro" id="IPR008929">
    <property type="entry name" value="Chondroitin_lyas"/>
</dbReference>
<evidence type="ECO:0000313" key="5">
    <source>
        <dbReference type="EMBL" id="NRD23040.1"/>
    </source>
</evidence>
<organism evidence="5 6">
    <name type="scientific">Winogradskyella litoriviva</name>
    <dbReference type="NCBI Taxonomy" id="1220182"/>
    <lineage>
        <taxon>Bacteria</taxon>
        <taxon>Pseudomonadati</taxon>
        <taxon>Bacteroidota</taxon>
        <taxon>Flavobacteriia</taxon>
        <taxon>Flavobacteriales</taxon>
        <taxon>Flavobacteriaceae</taxon>
        <taxon>Winogradskyella</taxon>
    </lineage>
</organism>
<evidence type="ECO:0000259" key="4">
    <source>
        <dbReference type="Pfam" id="PF05426"/>
    </source>
</evidence>
<evidence type="ECO:0000256" key="2">
    <source>
        <dbReference type="ARBA" id="ARBA00023239"/>
    </source>
</evidence>
<protein>
    <submittedName>
        <fullName evidence="5">Alginate lyase family protein</fullName>
    </submittedName>
</protein>
<dbReference type="EMBL" id="JABRWQ010000003">
    <property type="protein sequence ID" value="NRD23040.1"/>
    <property type="molecule type" value="Genomic_DNA"/>
</dbReference>
<dbReference type="Pfam" id="PF05426">
    <property type="entry name" value="Alginate_lyase"/>
    <property type="match status" value="1"/>
</dbReference>
<keyword evidence="1 3" id="KW-0732">Signal</keyword>
<dbReference type="Gene3D" id="1.50.10.100">
    <property type="entry name" value="Chondroitin AC/alginate lyase"/>
    <property type="match status" value="1"/>
</dbReference>
<name>A0ABX2E3V8_9FLAO</name>
<dbReference type="SUPFAM" id="SSF48230">
    <property type="entry name" value="Chondroitin AC/alginate lyase"/>
    <property type="match status" value="1"/>
</dbReference>